<dbReference type="OrthoDB" id="5906580at2"/>
<gene>
    <name evidence="3" type="ORF">BCU17_15640</name>
</gene>
<dbReference type="Proteomes" id="UP000235330">
    <property type="component" value="Unassembled WGS sequence"/>
</dbReference>
<reference evidence="3" key="3">
    <citation type="submission" date="2016-07" db="EMBL/GenBank/DDBJ databases">
        <authorList>
            <person name="Wan K."/>
            <person name="Booth B."/>
            <person name="Spirohn K."/>
            <person name="Hao T."/>
            <person name="Hu Y."/>
            <person name="Calderwood M."/>
            <person name="Hill D."/>
            <person name="Mohr S."/>
            <person name="Vidal M."/>
            <person name="Celniker S."/>
            <person name="Perrimon N."/>
        </authorList>
    </citation>
    <scope>NUCLEOTIDE SEQUENCE</scope>
    <source>
        <strain evidence="3">10N.261.55.E11</strain>
    </source>
</reference>
<protein>
    <submittedName>
        <fullName evidence="1">IncF plasmid conjugative transfer protein TrbI</fullName>
    </submittedName>
</protein>
<evidence type="ECO:0000313" key="3">
    <source>
        <dbReference type="EMBL" id="PMJ68061.1"/>
    </source>
</evidence>
<dbReference type="EMBL" id="KP795539">
    <property type="protein sequence ID" value="AKN37564.1"/>
    <property type="molecule type" value="Genomic_DNA"/>
</dbReference>
<dbReference type="InterPro" id="IPR014115">
    <property type="entry name" value="TrbI_Ftype"/>
</dbReference>
<proteinExistence type="predicted"/>
<dbReference type="EMBL" id="MCWU01000015">
    <property type="protein sequence ID" value="PMJ68061.1"/>
    <property type="molecule type" value="Genomic_DNA"/>
</dbReference>
<dbReference type="EMBL" id="KP795548">
    <property type="protein sequence ID" value="AKN37735.1"/>
    <property type="molecule type" value="Genomic_DNA"/>
</dbReference>
<evidence type="ECO:0000313" key="2">
    <source>
        <dbReference type="EMBL" id="AKN37735.1"/>
    </source>
</evidence>
<evidence type="ECO:0000313" key="1">
    <source>
        <dbReference type="EMBL" id="AKN37564.1"/>
    </source>
</evidence>
<name>A0A0H3ZUQ6_VIBSP</name>
<dbReference type="AlphaFoldDB" id="A0A0H3ZUQ6"/>
<organism evidence="1">
    <name type="scientific">Vibrio splendidus</name>
    <dbReference type="NCBI Taxonomy" id="29497"/>
    <lineage>
        <taxon>Bacteria</taxon>
        <taxon>Pseudomonadati</taxon>
        <taxon>Pseudomonadota</taxon>
        <taxon>Gammaproteobacteria</taxon>
        <taxon>Vibrionales</taxon>
        <taxon>Vibrionaceae</taxon>
        <taxon>Vibrio</taxon>
    </lineage>
</organism>
<dbReference type="Pfam" id="PF09677">
    <property type="entry name" value="TrbI_Ftype"/>
    <property type="match status" value="1"/>
</dbReference>
<sequence>MTFDLHGLFTVACVSIASSVVTTLALESPPPLVSMDVKSTLDQYHKELLKSPLSLPEQTDKLAHFARVMNEEVARYATEQGQVVLVSAAVVGGTPDITSHIQRAIVERYEP</sequence>
<reference evidence="4" key="2">
    <citation type="submission" date="2016-07" db="EMBL/GenBank/DDBJ databases">
        <title>Nontailed viruses are major unrecognized killers of bacteria in the ocean.</title>
        <authorList>
            <person name="Kauffman K."/>
            <person name="Hussain F."/>
            <person name="Yang J."/>
            <person name="Arevalo P."/>
            <person name="Brown J."/>
            <person name="Cutler M."/>
            <person name="Kelly L."/>
            <person name="Polz M.F."/>
        </authorList>
    </citation>
    <scope>NUCLEOTIDE SEQUENCE [LARGE SCALE GENOMIC DNA]</scope>
    <source>
        <strain evidence="4">10N.261.55.E11</strain>
    </source>
</reference>
<accession>A0A0H3ZUQ6</accession>
<reference evidence="1" key="1">
    <citation type="journal article" date="2015" name="MBio">
        <title>Eco-Evolutionary Dynamics of Episomes among Ecologically Cohesive Bacterial Populations.</title>
        <authorList>
            <person name="Xue H."/>
            <person name="Cordero O.X."/>
            <person name="Camas F.M."/>
            <person name="Trimble W."/>
            <person name="Meyer F."/>
            <person name="Guglielmini J."/>
            <person name="Rocha E.P."/>
            <person name="Polz M.F."/>
        </authorList>
    </citation>
    <scope>NUCLEOTIDE SEQUENCE</scope>
    <source>
        <strain evidence="1">5S_214</strain>
        <strain evidence="2">5S_235</strain>
    </source>
</reference>
<evidence type="ECO:0000313" key="4">
    <source>
        <dbReference type="Proteomes" id="UP000235330"/>
    </source>
</evidence>
<reference evidence="3" key="4">
    <citation type="journal article" date="2018" name="Nature">
        <title>A major lineage of non-tailed dsDNA viruses as unrecognized killers of marine bacteria.</title>
        <authorList>
            <person name="Kauffman K.M."/>
            <person name="Hussain F.A."/>
            <person name="Yang J."/>
            <person name="Arevalo P."/>
            <person name="Brown J.M."/>
            <person name="Chang W.K."/>
            <person name="VanInsberghe D."/>
            <person name="Elsherbini J."/>
            <person name="Sharma R.S."/>
            <person name="Cutler M.B."/>
            <person name="Kelly L."/>
            <person name="Polz M.F."/>
        </authorList>
    </citation>
    <scope>NUCLEOTIDE SEQUENCE</scope>
    <source>
        <strain evidence="3">10N.261.55.E11</strain>
    </source>
</reference>
<dbReference type="RefSeq" id="WP_016790714.1">
    <property type="nucleotide sequence ID" value="NZ_CAWMVP010000035.1"/>
</dbReference>